<dbReference type="SUPFAM" id="SSF103088">
    <property type="entry name" value="OmpA-like"/>
    <property type="match status" value="1"/>
</dbReference>
<name>A0A964DZZ5_9PROT</name>
<feature type="region of interest" description="Disordered" evidence="2">
    <location>
        <begin position="418"/>
        <end position="459"/>
    </location>
</feature>
<dbReference type="Proteomes" id="UP000708298">
    <property type="component" value="Unassembled WGS sequence"/>
</dbReference>
<feature type="transmembrane region" description="Helical" evidence="3">
    <location>
        <begin position="246"/>
        <end position="270"/>
    </location>
</feature>
<gene>
    <name evidence="5" type="primary">tssL</name>
    <name evidence="5" type="ORF">ASILVAE211_17480</name>
</gene>
<keyword evidence="6" id="KW-1185">Reference proteome</keyword>
<dbReference type="NCBIfam" id="TIGR03349">
    <property type="entry name" value="IV_VI_DotU"/>
    <property type="match status" value="1"/>
</dbReference>
<reference evidence="5" key="2">
    <citation type="submission" date="2021-01" db="EMBL/GenBank/DDBJ databases">
        <authorList>
            <person name="Mieszkin S."/>
            <person name="Pouder E."/>
            <person name="Alain K."/>
        </authorList>
    </citation>
    <scope>NUCLEOTIDE SEQUENCE</scope>
    <source>
        <strain evidence="5">HW T2.11</strain>
    </source>
</reference>
<dbReference type="Pfam" id="PF09850">
    <property type="entry name" value="DotU"/>
    <property type="match status" value="1"/>
</dbReference>
<dbReference type="RefSeq" id="WP_227322648.1">
    <property type="nucleotide sequence ID" value="NZ_JAESVB010000009.1"/>
</dbReference>
<dbReference type="InterPro" id="IPR006665">
    <property type="entry name" value="OmpA-like"/>
</dbReference>
<protein>
    <submittedName>
        <fullName evidence="5">Type VI secretion system protein TssL, long form</fullName>
    </submittedName>
</protein>
<dbReference type="Gene3D" id="3.30.1330.60">
    <property type="entry name" value="OmpA-like domain"/>
    <property type="match status" value="1"/>
</dbReference>
<dbReference type="PROSITE" id="PS51123">
    <property type="entry name" value="OMPA_2"/>
    <property type="match status" value="1"/>
</dbReference>
<evidence type="ECO:0000256" key="3">
    <source>
        <dbReference type="SAM" id="Phobius"/>
    </source>
</evidence>
<dbReference type="PANTHER" id="PTHR38033">
    <property type="entry name" value="MEMBRANE PROTEIN-RELATED"/>
    <property type="match status" value="1"/>
</dbReference>
<sequence>MTDNPFAEADDNESTIIRPIPGGRFAQPQPLVDLLPAAEVQRLSPAAETPTLESGMRFADLPPSVGSPVISAASGCLSLLGRLRNAFSVPDPRLLREHAVQELRRFEQALRRQNLPMEQLRPAHYALCASLDDVVQATPWGSRGAWADASLVSTFHHEVRSGERFFDLLAQLRQNPGQFLHVLELMYLCMSLGMKGRYRLSPRGPAELDRVREETYVLIKRNHAPTEPALSPHWQGIAAPYQRRRFVLPLWVGGIIGLGLIGLVYAWAVFGLSGQSDRLFAAGLTLPPGHMPEIKRALPPAPVPTVPPPPTSAISLLRGFLAPEVKQGLVSVVGTDAVPVVRINNRGMFASGSATVEPQFQALLQRIGAALASRPGPVQVLGYTDNQPIHTIQFPSNFQLSSARAEAAASLIGAAAGPQSPISAEGRADADPIASNATPDGRANNRRIEVVMHPPGAKP</sequence>
<dbReference type="NCBIfam" id="NF038228">
    <property type="entry name" value="IcmH_DotU_IVB"/>
    <property type="match status" value="1"/>
</dbReference>
<keyword evidence="3" id="KW-0812">Transmembrane</keyword>
<reference evidence="5" key="1">
    <citation type="journal article" date="2021" name="Microorganisms">
        <title>Acidisoma silvae sp. nov. and Acidisomacellulosilytica sp. nov., Two Acidophilic Bacteria Isolated from Decaying Wood, Hydrolyzing Cellulose and Producing Poly-3-hydroxybutyrate.</title>
        <authorList>
            <person name="Mieszkin S."/>
            <person name="Pouder E."/>
            <person name="Uroz S."/>
            <person name="Simon-Colin C."/>
            <person name="Alain K."/>
        </authorList>
    </citation>
    <scope>NUCLEOTIDE SEQUENCE</scope>
    <source>
        <strain evidence="5">HW T2.11</strain>
    </source>
</reference>
<evidence type="ECO:0000256" key="2">
    <source>
        <dbReference type="SAM" id="MobiDB-lite"/>
    </source>
</evidence>
<dbReference type="InterPro" id="IPR038522">
    <property type="entry name" value="T4/T6SS_DotU_sf"/>
</dbReference>
<dbReference type="Gene3D" id="1.25.40.590">
    <property type="entry name" value="Type IV / VI secretion system, DotU"/>
    <property type="match status" value="1"/>
</dbReference>
<dbReference type="EMBL" id="JAESVB010000009">
    <property type="protein sequence ID" value="MCB8876990.1"/>
    <property type="molecule type" value="Genomic_DNA"/>
</dbReference>
<proteinExistence type="predicted"/>
<dbReference type="GO" id="GO:0016020">
    <property type="term" value="C:membrane"/>
    <property type="evidence" value="ECO:0007669"/>
    <property type="project" value="UniProtKB-UniRule"/>
</dbReference>
<dbReference type="PANTHER" id="PTHR38033:SF1">
    <property type="entry name" value="DOTU FAMILY TYPE IV_VI SECRETION SYSTEM PROTEIN"/>
    <property type="match status" value="1"/>
</dbReference>
<dbReference type="AlphaFoldDB" id="A0A964DZZ5"/>
<organism evidence="5 6">
    <name type="scientific">Acidisoma silvae</name>
    <dbReference type="NCBI Taxonomy" id="2802396"/>
    <lineage>
        <taxon>Bacteria</taxon>
        <taxon>Pseudomonadati</taxon>
        <taxon>Pseudomonadota</taxon>
        <taxon>Alphaproteobacteria</taxon>
        <taxon>Acetobacterales</taxon>
        <taxon>Acidocellaceae</taxon>
        <taxon>Acidisoma</taxon>
    </lineage>
</organism>
<dbReference type="InterPro" id="IPR017732">
    <property type="entry name" value="T4/T6SS_DotU"/>
</dbReference>
<dbReference type="NCBIfam" id="TIGR03350">
    <property type="entry name" value="type_VI_ompA"/>
    <property type="match status" value="1"/>
</dbReference>
<dbReference type="Pfam" id="PF00691">
    <property type="entry name" value="OmpA"/>
    <property type="match status" value="1"/>
</dbReference>
<evidence type="ECO:0000256" key="1">
    <source>
        <dbReference type="PROSITE-ProRule" id="PRU00473"/>
    </source>
</evidence>
<comment type="caution">
    <text evidence="5">The sequence shown here is derived from an EMBL/GenBank/DDBJ whole genome shotgun (WGS) entry which is preliminary data.</text>
</comment>
<evidence type="ECO:0000259" key="4">
    <source>
        <dbReference type="PROSITE" id="PS51123"/>
    </source>
</evidence>
<evidence type="ECO:0000313" key="6">
    <source>
        <dbReference type="Proteomes" id="UP000708298"/>
    </source>
</evidence>
<dbReference type="InterPro" id="IPR017733">
    <property type="entry name" value="OmpA-like_dom_proteobacteria"/>
</dbReference>
<keyword evidence="1 3" id="KW-0472">Membrane</keyword>
<accession>A0A964DZZ5</accession>
<feature type="domain" description="OmpA-like" evidence="4">
    <location>
        <begin position="336"/>
        <end position="456"/>
    </location>
</feature>
<dbReference type="InterPro" id="IPR036737">
    <property type="entry name" value="OmpA-like_sf"/>
</dbReference>
<evidence type="ECO:0000313" key="5">
    <source>
        <dbReference type="EMBL" id="MCB8876990.1"/>
    </source>
</evidence>
<dbReference type="CDD" id="cd07185">
    <property type="entry name" value="OmpA_C-like"/>
    <property type="match status" value="1"/>
</dbReference>
<keyword evidence="3" id="KW-1133">Transmembrane helix</keyword>